<dbReference type="UniPathway" id="UPA00258">
    <property type="reaction ID" value="UER00370"/>
</dbReference>
<dbReference type="RefSeq" id="WP_244561607.1">
    <property type="nucleotide sequence ID" value="NZ_FXBL01000002.1"/>
</dbReference>
<dbReference type="SUPFAM" id="SSF51278">
    <property type="entry name" value="Urease, beta-subunit"/>
    <property type="match status" value="1"/>
</dbReference>
<protein>
    <recommendedName>
        <fullName evidence="2">urease</fullName>
        <ecNumber evidence="2">3.5.1.5</ecNumber>
    </recommendedName>
</protein>
<dbReference type="AlphaFoldDB" id="A0A1X7MND2"/>
<dbReference type="PANTHER" id="PTHR33569:SF1">
    <property type="entry name" value="UREASE"/>
    <property type="match status" value="1"/>
</dbReference>
<dbReference type="GO" id="GO:0043419">
    <property type="term" value="P:urea catabolic process"/>
    <property type="evidence" value="ECO:0007669"/>
    <property type="project" value="UniProtKB-UniPathway"/>
</dbReference>
<gene>
    <name evidence="5" type="ORF">SAMN02982922_0163</name>
</gene>
<keyword evidence="6" id="KW-1185">Reference proteome</keyword>
<dbReference type="InterPro" id="IPR008223">
    <property type="entry name" value="Urease_gamma-beta_su"/>
</dbReference>
<evidence type="ECO:0000256" key="2">
    <source>
        <dbReference type="ARBA" id="ARBA00012934"/>
    </source>
</evidence>
<dbReference type="CDD" id="cd00407">
    <property type="entry name" value="Urease_beta"/>
    <property type="match status" value="1"/>
</dbReference>
<dbReference type="EC" id="3.5.1.5" evidence="2"/>
<evidence type="ECO:0000256" key="1">
    <source>
        <dbReference type="ARBA" id="ARBA00004897"/>
    </source>
</evidence>
<dbReference type="NCBIfam" id="TIGR00193">
    <property type="entry name" value="urease_gam"/>
    <property type="match status" value="1"/>
</dbReference>
<dbReference type="InterPro" id="IPR002026">
    <property type="entry name" value="Urease_gamma/gamma-beta_su"/>
</dbReference>
<dbReference type="Gene3D" id="3.30.280.10">
    <property type="entry name" value="Urease, gamma-like subunit"/>
    <property type="match status" value="1"/>
</dbReference>
<dbReference type="Pfam" id="PF00547">
    <property type="entry name" value="Urease_gamma"/>
    <property type="match status" value="1"/>
</dbReference>
<dbReference type="GO" id="GO:0035550">
    <property type="term" value="C:urease complex"/>
    <property type="evidence" value="ECO:0007669"/>
    <property type="project" value="InterPro"/>
</dbReference>
<evidence type="ECO:0000256" key="3">
    <source>
        <dbReference type="ARBA" id="ARBA00022801"/>
    </source>
</evidence>
<dbReference type="PIRSF" id="PIRSF001225">
    <property type="entry name" value="Urease_gammabeta"/>
    <property type="match status" value="1"/>
</dbReference>
<dbReference type="InterPro" id="IPR036461">
    <property type="entry name" value="Urease_betasu_sf"/>
</dbReference>
<dbReference type="InterPro" id="IPR050069">
    <property type="entry name" value="Urease_subunit"/>
</dbReference>
<sequence>MSMNLTPTELERLTIFSAAEFARRNRTQGIRLSHPEAVALITDEVMTAARRDLAYAEIRDMASRLLTADDVLPGVAEMIPLIMIECPFSEGNKLLALFEPIAAGAAAGGEPVPGEVLTQAGDIEIFADAKGVTIEVLNTGDRDIQVRSHAHFFETNGALQFDRGQAWGMKLDVIAGAGVRFEPGIPKTVRLVPIEGERVAYGQAGLVNGPLDAQGAREAALERARGRGYRGA</sequence>
<evidence type="ECO:0000313" key="5">
    <source>
        <dbReference type="EMBL" id="SMH26330.1"/>
    </source>
</evidence>
<evidence type="ECO:0000256" key="4">
    <source>
        <dbReference type="ARBA" id="ARBA00047778"/>
    </source>
</evidence>
<reference evidence="5 6" key="1">
    <citation type="submission" date="2017-04" db="EMBL/GenBank/DDBJ databases">
        <authorList>
            <person name="Afonso C.L."/>
            <person name="Miller P.J."/>
            <person name="Scott M.A."/>
            <person name="Spackman E."/>
            <person name="Goraichik I."/>
            <person name="Dimitrov K.M."/>
            <person name="Suarez D.L."/>
            <person name="Swayne D.E."/>
        </authorList>
    </citation>
    <scope>NUCLEOTIDE SEQUENCE [LARGE SCALE GENOMIC DNA]</scope>
    <source>
        <strain evidence="5 6">B5P</strain>
    </source>
</reference>
<dbReference type="SUPFAM" id="SSF54111">
    <property type="entry name" value="Urease, gamma-subunit"/>
    <property type="match status" value="1"/>
</dbReference>
<dbReference type="Pfam" id="PF00699">
    <property type="entry name" value="Urease_beta"/>
    <property type="match status" value="1"/>
</dbReference>
<dbReference type="GO" id="GO:0009039">
    <property type="term" value="F:urease activity"/>
    <property type="evidence" value="ECO:0007669"/>
    <property type="project" value="UniProtKB-EC"/>
</dbReference>
<comment type="pathway">
    <text evidence="1">Nitrogen metabolism; urea degradation; CO(2) and NH(3) from urea (urease route): step 1/1.</text>
</comment>
<proteinExistence type="predicted"/>
<name>A0A1X7MND2_9HYPH</name>
<dbReference type="GO" id="GO:0016151">
    <property type="term" value="F:nickel cation binding"/>
    <property type="evidence" value="ECO:0007669"/>
    <property type="project" value="InterPro"/>
</dbReference>
<dbReference type="NCBIfam" id="TIGR00192">
    <property type="entry name" value="urease_beta"/>
    <property type="match status" value="1"/>
</dbReference>
<evidence type="ECO:0000313" key="6">
    <source>
        <dbReference type="Proteomes" id="UP000193083"/>
    </source>
</evidence>
<dbReference type="EMBL" id="FXBL01000002">
    <property type="protein sequence ID" value="SMH26330.1"/>
    <property type="molecule type" value="Genomic_DNA"/>
</dbReference>
<keyword evidence="3" id="KW-0378">Hydrolase</keyword>
<dbReference type="PANTHER" id="PTHR33569">
    <property type="entry name" value="UREASE"/>
    <property type="match status" value="1"/>
</dbReference>
<dbReference type="Proteomes" id="UP000193083">
    <property type="component" value="Unassembled WGS sequence"/>
</dbReference>
<dbReference type="Gene3D" id="2.10.150.10">
    <property type="entry name" value="Urease, beta subunit"/>
    <property type="match status" value="1"/>
</dbReference>
<comment type="catalytic activity">
    <reaction evidence="4">
        <text>urea + 2 H2O + H(+) = hydrogencarbonate + 2 NH4(+)</text>
        <dbReference type="Rhea" id="RHEA:20557"/>
        <dbReference type="ChEBI" id="CHEBI:15377"/>
        <dbReference type="ChEBI" id="CHEBI:15378"/>
        <dbReference type="ChEBI" id="CHEBI:16199"/>
        <dbReference type="ChEBI" id="CHEBI:17544"/>
        <dbReference type="ChEBI" id="CHEBI:28938"/>
        <dbReference type="EC" id="3.5.1.5"/>
    </reaction>
</comment>
<dbReference type="NCBIfam" id="NF009671">
    <property type="entry name" value="PRK13192.1"/>
    <property type="match status" value="1"/>
</dbReference>
<organism evidence="5 6">
    <name type="scientific">Mesorhizobium australicum</name>
    <dbReference type="NCBI Taxonomy" id="536018"/>
    <lineage>
        <taxon>Bacteria</taxon>
        <taxon>Pseudomonadati</taxon>
        <taxon>Pseudomonadota</taxon>
        <taxon>Alphaproteobacteria</taxon>
        <taxon>Hyphomicrobiales</taxon>
        <taxon>Phyllobacteriaceae</taxon>
        <taxon>Mesorhizobium</taxon>
    </lineage>
</organism>
<dbReference type="InterPro" id="IPR002019">
    <property type="entry name" value="Urease_beta-like"/>
</dbReference>
<accession>A0A1X7MND2</accession>
<dbReference type="InterPro" id="IPR036463">
    <property type="entry name" value="Urease_gamma_sf"/>
</dbReference>